<dbReference type="PANTHER" id="PTHR30121:SF11">
    <property type="entry name" value="AAA+ ATPASE DOMAIN-CONTAINING PROTEIN"/>
    <property type="match status" value="1"/>
</dbReference>
<dbReference type="Gene3D" id="3.40.50.300">
    <property type="entry name" value="P-loop containing nucleotide triphosphate hydrolases"/>
    <property type="match status" value="2"/>
</dbReference>
<dbReference type="InterPro" id="IPR051162">
    <property type="entry name" value="T4SS_component"/>
</dbReference>
<keyword evidence="1" id="KW-1133">Transmembrane helix</keyword>
<dbReference type="InterPro" id="IPR002789">
    <property type="entry name" value="HerA_central"/>
</dbReference>
<dbReference type="Pfam" id="PF26449">
    <property type="entry name" value="DUF8128"/>
    <property type="match status" value="1"/>
</dbReference>
<evidence type="ECO:0000259" key="3">
    <source>
        <dbReference type="Pfam" id="PF26449"/>
    </source>
</evidence>
<reference evidence="4 5" key="1">
    <citation type="journal article" date="2015" name="Nature">
        <title>rRNA introns, odd ribosomes, and small enigmatic genomes across a large radiation of phyla.</title>
        <authorList>
            <person name="Brown C.T."/>
            <person name="Hug L.A."/>
            <person name="Thomas B.C."/>
            <person name="Sharon I."/>
            <person name="Castelle C.J."/>
            <person name="Singh A."/>
            <person name="Wilkins M.J."/>
            <person name="Williams K.H."/>
            <person name="Banfield J.F."/>
        </authorList>
    </citation>
    <scope>NUCLEOTIDE SEQUENCE [LARGE SCALE GENOMIC DNA]</scope>
</reference>
<evidence type="ECO:0000313" key="4">
    <source>
        <dbReference type="EMBL" id="KKQ49908.1"/>
    </source>
</evidence>
<evidence type="ECO:0000256" key="1">
    <source>
        <dbReference type="SAM" id="Phobius"/>
    </source>
</evidence>
<feature type="transmembrane region" description="Helical" evidence="1">
    <location>
        <begin position="12"/>
        <end position="38"/>
    </location>
</feature>
<evidence type="ECO:0000313" key="5">
    <source>
        <dbReference type="Proteomes" id="UP000034231"/>
    </source>
</evidence>
<feature type="domain" description="DUF8128" evidence="3">
    <location>
        <begin position="58"/>
        <end position="337"/>
    </location>
</feature>
<protein>
    <submittedName>
        <fullName evidence="4">Uncharacterized protein</fullName>
    </submittedName>
</protein>
<dbReference type="PATRIC" id="fig|1618488.3.peg.612"/>
<evidence type="ECO:0000259" key="2">
    <source>
        <dbReference type="Pfam" id="PF01935"/>
    </source>
</evidence>
<keyword evidence="1" id="KW-0472">Membrane</keyword>
<dbReference type="Proteomes" id="UP000034231">
    <property type="component" value="Unassembled WGS sequence"/>
</dbReference>
<dbReference type="InterPro" id="IPR027417">
    <property type="entry name" value="P-loop_NTPase"/>
</dbReference>
<comment type="caution">
    <text evidence="4">The sequence shown here is derived from an EMBL/GenBank/DDBJ whole genome shotgun (WGS) entry which is preliminary data.</text>
</comment>
<dbReference type="AlphaFoldDB" id="A0A0G0I3J2"/>
<sequence>MITSNIFETLTSWFLSLLILLAVFSLLYFLAYALIIWYRWRDREKKSLELVTLLVAVPQDNEVKIDAMEPILGAIGSFYKSARFKFLQTLISQPSLSLEIIGNNQDIRFYICLPEKYRDLIEKQIYSVYAGADIQAVDEPNIFSETGKVESVWLGLKKLSFYPLKTYKEIPTDTLSAFTSVLSKLSPEETVAIQLVLSPTDTAWAKSGKSFISGTKKSESNPEKANYKVDARQLEAVESKCNKTGFEVAIRIVAVAPSKEVAKINLSNVKACFGQLESPWNKLSTRKTYLKAQFIDDFVYKYPVIFWYKNKTILSTDEIASIFHFPNKSVETPNIFWIKSKKAPVPPDAPQEGMYIGDNLYRGVTKKFCITPTDRQRHFYIVGQTGVGKSWLLADMALQDIKAGRGVCFIDPHDTYESILERIPPERIEDVIYFDPSQTERPMGFNVMECDREDQKDFVTSSIINLMYKLYDPYKTGIVGPRFEHAIRNIMMTVMTEKGATFIEIVRCLTDPSYVQYLMPKLTDPMVKRYWTDQIANTNDFHKSEVLDYIVSKFGRFITNTMMRNIIGQGVSSFNFREAMDNGKILIINLAKGSIGEENSAFLGLVLIPKILIAAMSRQDIPEEKRRDFYLYVDEFQNFATQDFAVILSEARKYHLNLTVANQFVSQMDDEVKNAVFGNVGSICSFRVGISDAGFLVNQFRPEFNEHDLLNLGTGEVYLKTMIEGVPKSPFSLKVAAAEKKKPGNPEMAEMIKKLSSLKYGRPKAIVEAEIAKRARL</sequence>
<dbReference type="Pfam" id="PF01935">
    <property type="entry name" value="DUF87"/>
    <property type="match status" value="1"/>
</dbReference>
<dbReference type="InterPro" id="IPR058441">
    <property type="entry name" value="DUF8128"/>
</dbReference>
<dbReference type="SUPFAM" id="SSF52540">
    <property type="entry name" value="P-loop containing nucleoside triphosphate hydrolases"/>
    <property type="match status" value="1"/>
</dbReference>
<gene>
    <name evidence="4" type="ORF">US68_C0010G0042</name>
</gene>
<accession>A0A0G0I3J2</accession>
<dbReference type="EMBL" id="LBTX01000010">
    <property type="protein sequence ID" value="KKQ49908.1"/>
    <property type="molecule type" value="Genomic_DNA"/>
</dbReference>
<keyword evidence="1" id="KW-0812">Transmembrane</keyword>
<name>A0A0G0I3J2_9BACT</name>
<feature type="domain" description="Helicase HerA central" evidence="2">
    <location>
        <begin position="376"/>
        <end position="461"/>
    </location>
</feature>
<proteinExistence type="predicted"/>
<dbReference type="PANTHER" id="PTHR30121">
    <property type="entry name" value="UNCHARACTERIZED PROTEIN YJGR-RELATED"/>
    <property type="match status" value="1"/>
</dbReference>
<organism evidence="4 5">
    <name type="scientific">Candidatus Shapirobacteria bacterium GW2011_GWE1_38_10</name>
    <dbReference type="NCBI Taxonomy" id="1618488"/>
    <lineage>
        <taxon>Bacteria</taxon>
        <taxon>Candidatus Shapironibacteriota</taxon>
    </lineage>
</organism>